<sequence>MQLKTRLHGTVYTFKDVKDVLAKANEEKSGDKLLGIAASTVSERIAAKVVLSSLTLEDLRNNPAVPYEEDAVTRVIDDMVNESIYEEIKNWTVGYLREYILDHKTSGNDIKRISRALTGEMVAAT</sequence>
<dbReference type="Proteomes" id="UP000576480">
    <property type="component" value="Unassembled WGS sequence"/>
</dbReference>
<dbReference type="Proteomes" id="UP000543224">
    <property type="component" value="Unassembled WGS sequence"/>
</dbReference>
<dbReference type="GO" id="GO:0009350">
    <property type="term" value="C:ethanolamine ammonia-lyase complex"/>
    <property type="evidence" value="ECO:0007669"/>
    <property type="project" value="TreeGrafter"/>
</dbReference>
<dbReference type="EMBL" id="BLRX01000507">
    <property type="protein sequence ID" value="GFP26303.1"/>
    <property type="molecule type" value="Genomic_DNA"/>
</dbReference>
<comment type="caution">
    <text evidence="2">The sequence shown here is derived from an EMBL/GenBank/DDBJ whole genome shotgun (WGS) entry which is preliminary data.</text>
</comment>
<dbReference type="GO" id="GO:0005829">
    <property type="term" value="C:cytosol"/>
    <property type="evidence" value="ECO:0007669"/>
    <property type="project" value="TreeGrafter"/>
</dbReference>
<dbReference type="GO" id="GO:0006520">
    <property type="term" value="P:amino acid metabolic process"/>
    <property type="evidence" value="ECO:0007669"/>
    <property type="project" value="InterPro"/>
</dbReference>
<reference evidence="3 4" key="1">
    <citation type="journal article" date="2020" name="Front. Microbiol.">
        <title>Single-cell genomics of novel Actinobacteria with the Wood-Ljungdahl pathway discovered in a serpentinizing system.</title>
        <authorList>
            <person name="Merino N."/>
            <person name="Kawai M."/>
            <person name="Boyd E.S."/>
            <person name="Colman D.R."/>
            <person name="McGlynn S.E."/>
            <person name="Nealson K.H."/>
            <person name="Kurokawa K."/>
            <person name="Hongoh Y."/>
        </authorList>
    </citation>
    <scope>NUCLEOTIDE SEQUENCE [LARGE SCALE GENOMIC DNA]</scope>
    <source>
        <strain evidence="1 3">S25</strain>
        <strain evidence="2 4">S43</strain>
    </source>
</reference>
<name>A0A6V8PXK4_9ACTN</name>
<evidence type="ECO:0000313" key="4">
    <source>
        <dbReference type="Proteomes" id="UP000576480"/>
    </source>
</evidence>
<keyword evidence="2" id="KW-0456">Lyase</keyword>
<dbReference type="InterPro" id="IPR044941">
    <property type="entry name" value="EutB_N_sf"/>
</dbReference>
<dbReference type="EMBL" id="BLSB01000114">
    <property type="protein sequence ID" value="GFP35481.1"/>
    <property type="molecule type" value="Genomic_DNA"/>
</dbReference>
<dbReference type="InterPro" id="IPR010628">
    <property type="entry name" value="EutB"/>
</dbReference>
<dbReference type="Gene3D" id="1.10.220.70">
    <property type="entry name" value="lyase"/>
    <property type="match status" value="1"/>
</dbReference>
<protein>
    <submittedName>
        <fullName evidence="2">Ethanolamine ammonia-lyase large subunit</fullName>
    </submittedName>
</protein>
<dbReference type="Pfam" id="PF06751">
    <property type="entry name" value="EutB"/>
    <property type="match status" value="1"/>
</dbReference>
<dbReference type="GO" id="GO:0008851">
    <property type="term" value="F:ethanolamine ammonia-lyase activity"/>
    <property type="evidence" value="ECO:0007669"/>
    <property type="project" value="InterPro"/>
</dbReference>
<dbReference type="PANTHER" id="PTHR39329:SF1">
    <property type="entry name" value="ETHANOLAMINE AMMONIA-LYASE LARGE SUBUNIT"/>
    <property type="match status" value="1"/>
</dbReference>
<proteinExistence type="predicted"/>
<organism evidence="2 4">
    <name type="scientific">Candidatus Hakubella thermalkaliphila</name>
    <dbReference type="NCBI Taxonomy" id="2754717"/>
    <lineage>
        <taxon>Bacteria</taxon>
        <taxon>Bacillati</taxon>
        <taxon>Actinomycetota</taxon>
        <taxon>Actinomycetota incertae sedis</taxon>
        <taxon>Candidatus Hakubellales</taxon>
        <taxon>Candidatus Hakubellaceae</taxon>
        <taxon>Candidatus Hakubella</taxon>
    </lineage>
</organism>
<dbReference type="PANTHER" id="PTHR39329">
    <property type="entry name" value="ETHANOLAMINE AMMONIA-LYASE HEAVY CHAIN"/>
    <property type="match status" value="1"/>
</dbReference>
<accession>A0A6V8PXK4</accession>
<dbReference type="AlphaFoldDB" id="A0A6V8PXK4"/>
<evidence type="ECO:0000313" key="1">
    <source>
        <dbReference type="EMBL" id="GFP26303.1"/>
    </source>
</evidence>
<dbReference type="GO" id="GO:0046336">
    <property type="term" value="P:ethanolamine catabolic process"/>
    <property type="evidence" value="ECO:0007669"/>
    <property type="project" value="TreeGrafter"/>
</dbReference>
<dbReference type="InterPro" id="IPR044939">
    <property type="entry name" value="EutB_dom_2_sf"/>
</dbReference>
<dbReference type="Gene3D" id="2.30.170.30">
    <property type="entry name" value="ethanolamine ammonia-lyase heavy chain domain like"/>
    <property type="match status" value="1"/>
</dbReference>
<gene>
    <name evidence="1" type="ORF">HKBW3S25_01794</name>
    <name evidence="2" type="ORF">HKBW3S43_01272</name>
</gene>
<evidence type="ECO:0000313" key="2">
    <source>
        <dbReference type="EMBL" id="GFP35481.1"/>
    </source>
</evidence>
<evidence type="ECO:0000313" key="3">
    <source>
        <dbReference type="Proteomes" id="UP000543224"/>
    </source>
</evidence>